<dbReference type="SUPFAM" id="SSF53067">
    <property type="entry name" value="Actin-like ATPase domain"/>
    <property type="match status" value="2"/>
</dbReference>
<organism evidence="8 9">
    <name type="scientific">Saccoglossus kowalevskii</name>
    <name type="common">Acorn worm</name>
    <dbReference type="NCBI Taxonomy" id="10224"/>
    <lineage>
        <taxon>Eukaryota</taxon>
        <taxon>Metazoa</taxon>
        <taxon>Hemichordata</taxon>
        <taxon>Enteropneusta</taxon>
        <taxon>Harrimaniidae</taxon>
        <taxon>Saccoglossus</taxon>
    </lineage>
</organism>
<evidence type="ECO:0000256" key="4">
    <source>
        <dbReference type="ARBA" id="ARBA00022777"/>
    </source>
</evidence>
<dbReference type="PIRSF" id="PIRSF000538">
    <property type="entry name" value="GlpK"/>
    <property type="match status" value="1"/>
</dbReference>
<dbReference type="Pfam" id="PF02782">
    <property type="entry name" value="FGGY_C"/>
    <property type="match status" value="1"/>
</dbReference>
<evidence type="ECO:0000259" key="7">
    <source>
        <dbReference type="Pfam" id="PF02782"/>
    </source>
</evidence>
<dbReference type="PANTHER" id="PTHR10196">
    <property type="entry name" value="SUGAR KINASE"/>
    <property type="match status" value="1"/>
</dbReference>
<evidence type="ECO:0000256" key="1">
    <source>
        <dbReference type="ARBA" id="ARBA00009156"/>
    </source>
</evidence>
<evidence type="ECO:0000256" key="3">
    <source>
        <dbReference type="ARBA" id="ARBA00022741"/>
    </source>
</evidence>
<keyword evidence="2" id="KW-0808">Transferase</keyword>
<evidence type="ECO:0000259" key="6">
    <source>
        <dbReference type="Pfam" id="PF00370"/>
    </source>
</evidence>
<dbReference type="PANTHER" id="PTHR10196:SF68">
    <property type="entry name" value="GLYCEROL KINASE 5-RELATED"/>
    <property type="match status" value="1"/>
</dbReference>
<evidence type="ECO:0000313" key="9">
    <source>
        <dbReference type="RefSeq" id="XP_006826054.1"/>
    </source>
</evidence>
<keyword evidence="4" id="KW-0418">Kinase</keyword>
<gene>
    <name evidence="9" type="primary">LOC102804000</name>
</gene>
<protein>
    <submittedName>
        <fullName evidence="9">LOW QUALITY PROTEIN: putative glycerol kinase 5-like</fullName>
    </submittedName>
</protein>
<accession>A0ABM0N1B3</accession>
<evidence type="ECO:0000256" key="2">
    <source>
        <dbReference type="ARBA" id="ARBA00022679"/>
    </source>
</evidence>
<keyword evidence="8" id="KW-1185">Reference proteome</keyword>
<dbReference type="Proteomes" id="UP000694865">
    <property type="component" value="Unplaced"/>
</dbReference>
<name>A0ABM0N1B3_SACKO</name>
<reference evidence="9" key="1">
    <citation type="submission" date="2025-08" db="UniProtKB">
        <authorList>
            <consortium name="RefSeq"/>
        </authorList>
    </citation>
    <scope>IDENTIFICATION</scope>
    <source>
        <tissue evidence="9">Testes</tissue>
    </source>
</reference>
<evidence type="ECO:0000313" key="8">
    <source>
        <dbReference type="Proteomes" id="UP000694865"/>
    </source>
</evidence>
<dbReference type="Pfam" id="PF00370">
    <property type="entry name" value="FGGY_N"/>
    <property type="match status" value="1"/>
</dbReference>
<keyword evidence="5" id="KW-0067">ATP-binding</keyword>
<evidence type="ECO:0000256" key="5">
    <source>
        <dbReference type="ARBA" id="ARBA00022840"/>
    </source>
</evidence>
<dbReference type="InterPro" id="IPR018484">
    <property type="entry name" value="FGGY_N"/>
</dbReference>
<feature type="domain" description="Carbohydrate kinase FGGY C-terminal" evidence="7">
    <location>
        <begin position="276"/>
        <end position="463"/>
    </location>
</feature>
<dbReference type="InterPro" id="IPR000577">
    <property type="entry name" value="Carb_kinase_FGGY"/>
</dbReference>
<dbReference type="InterPro" id="IPR018485">
    <property type="entry name" value="FGGY_C"/>
</dbReference>
<proteinExistence type="inferred from homology"/>
<dbReference type="Gene3D" id="3.30.420.40">
    <property type="match status" value="2"/>
</dbReference>
<comment type="similarity">
    <text evidence="1">Belongs to the FGGY kinase family.</text>
</comment>
<dbReference type="GeneID" id="102804000"/>
<keyword evidence="3" id="KW-0547">Nucleotide-binding</keyword>
<dbReference type="RefSeq" id="XP_006826054.1">
    <property type="nucleotide sequence ID" value="XM_006825991.1"/>
</dbReference>
<dbReference type="CDD" id="cd07793">
    <property type="entry name" value="ASKHA_NBD_FGGY_GK5-like"/>
    <property type="match status" value="1"/>
</dbReference>
<dbReference type="InterPro" id="IPR037444">
    <property type="entry name" value="GK5"/>
</dbReference>
<sequence length="513" mass="57672">MTSENDNRAIVAVDVGTTTVRCHVYDSRARLISESFQQLKILQPSPGCKEICPDSLWSQFTEVIKDAISASKTSTLEEIVAMGISTHRGTYTLWDRKTGKVLHNFITWQDTRAAEFVDSVNKSISYGVVKGGAKFLHFFTRMTRWRAASSFIFSTQHAILRLAWYFDQHPEVKCRAEAGEIMFGTIDTWLVWKLTGGKKHVTDYSNGCSTGMFDPYVGMETMSLNSPKLDHDELELDLFHVTGFAYDNFTKAPRHVVADQQSAMFGECCFERGDVKCTMGTGTFMDINVGRHPTASKTGLYSLVCWKIKDEIVFMCEGNSADTGTSVDWGQKIGLYDNIGDTSKLANSVDNSNGTCFVPGFSGIQAPVNDDSACCAFMGLKPTTKKEHMIRAMLESFAFRFKQLYDTAMAELKHPMSSYIKIDGGVANNDFVVQLVADLTNKPVDKAKNLDTTCLGAAFLAGLQTGIWKDKEELKNLRESMRVFQPRNNQDQYHKIYKIWEKSVQRCRKWNTE</sequence>
<dbReference type="InterPro" id="IPR043129">
    <property type="entry name" value="ATPase_NBD"/>
</dbReference>
<feature type="domain" description="Carbohydrate kinase FGGY N-terminal" evidence="6">
    <location>
        <begin position="10"/>
        <end position="214"/>
    </location>
</feature>